<dbReference type="GeneID" id="9041881"/>
<evidence type="ECO:0000313" key="1">
    <source>
        <dbReference type="EMBL" id="EER08518.1"/>
    </source>
</evidence>
<dbReference type="InParanoid" id="C5L452"/>
<gene>
    <name evidence="1" type="ORF">Pmar_PMAR015937</name>
</gene>
<protein>
    <submittedName>
        <fullName evidence="1">Uncharacterized protein</fullName>
    </submittedName>
</protein>
<dbReference type="OrthoDB" id="423523at2759"/>
<name>C5L452_PERM5</name>
<dbReference type="EMBL" id="GG678949">
    <property type="protein sequence ID" value="EER08518.1"/>
    <property type="molecule type" value="Genomic_DNA"/>
</dbReference>
<dbReference type="Proteomes" id="UP000007800">
    <property type="component" value="Unassembled WGS sequence"/>
</dbReference>
<organism evidence="2">
    <name type="scientific">Perkinsus marinus (strain ATCC 50983 / TXsc)</name>
    <dbReference type="NCBI Taxonomy" id="423536"/>
    <lineage>
        <taxon>Eukaryota</taxon>
        <taxon>Sar</taxon>
        <taxon>Alveolata</taxon>
        <taxon>Perkinsozoa</taxon>
        <taxon>Perkinsea</taxon>
        <taxon>Perkinsida</taxon>
        <taxon>Perkinsidae</taxon>
        <taxon>Perkinsus</taxon>
    </lineage>
</organism>
<evidence type="ECO:0000313" key="2">
    <source>
        <dbReference type="Proteomes" id="UP000007800"/>
    </source>
</evidence>
<accession>C5L452</accession>
<dbReference type="RefSeq" id="XP_002776702.1">
    <property type="nucleotide sequence ID" value="XM_002776656.1"/>
</dbReference>
<proteinExistence type="predicted"/>
<keyword evidence="2" id="KW-1185">Reference proteome</keyword>
<sequence length="188" mass="20738">MPIDTHPTDCEYFGGHHAYEGVHYDKMDPPNTQEVAKLSKKLRDIAAQSVGGTHADRIVAADLLRSALLDLAATKKNSGVVTIDNLLGEDTSRTIIMMKTVNEDSVMKALTQLVEELNIPKPSMFYTPTNHSAVHFESSGVGFCTECLKKKVAIMEIPCGKEYGGKAYMCEECYSKRDDAGPVFKIEY</sequence>
<reference evidence="1 2" key="1">
    <citation type="submission" date="2008-07" db="EMBL/GenBank/DDBJ databases">
        <authorList>
            <person name="El-Sayed N."/>
            <person name="Caler E."/>
            <person name="Inman J."/>
            <person name="Amedeo P."/>
            <person name="Hass B."/>
            <person name="Wortman J."/>
        </authorList>
    </citation>
    <scope>NUCLEOTIDE SEQUENCE [LARGE SCALE GENOMIC DNA]</scope>
    <source>
        <strain evidence="2">ATCC 50983 / TXsc</strain>
    </source>
</reference>
<dbReference type="AlphaFoldDB" id="C5L452"/>